<dbReference type="Proteomes" id="UP000050898">
    <property type="component" value="Unassembled WGS sequence"/>
</dbReference>
<dbReference type="AlphaFoldDB" id="A0A0R2E9S9"/>
<dbReference type="PANTHER" id="PTHR30087:SF1">
    <property type="entry name" value="HYPOTHETICAL CYTOSOLIC PROTEIN"/>
    <property type="match status" value="1"/>
</dbReference>
<evidence type="ECO:0000313" key="2">
    <source>
        <dbReference type="Proteomes" id="UP000050898"/>
    </source>
</evidence>
<organism evidence="1 2">
    <name type="scientific">Liquorilactobacillus mali KCTC 3596 = DSM 20444</name>
    <dbReference type="NCBI Taxonomy" id="1046596"/>
    <lineage>
        <taxon>Bacteria</taxon>
        <taxon>Bacillati</taxon>
        <taxon>Bacillota</taxon>
        <taxon>Bacilli</taxon>
        <taxon>Lactobacillales</taxon>
        <taxon>Lactobacillaceae</taxon>
        <taxon>Liquorilactobacillus</taxon>
    </lineage>
</organism>
<evidence type="ECO:0000313" key="1">
    <source>
        <dbReference type="EMBL" id="KRN09322.1"/>
    </source>
</evidence>
<protein>
    <submittedName>
        <fullName evidence="1">Uncharacterized protein</fullName>
    </submittedName>
</protein>
<sequence>MKIALILISSCLAGFEVRYDGSAATNKLAVWLVTHGQAITTCPEIMAGFDIPRSPAEIVNGTASDVLDNKAIVQEINGKNVTDKYRLGADLVLKIAKENHVTAAFLKDGSPSCGNCSVYDGTFTGQKISGRGITAEVLKKNGIKTFSDNELSVENVLPFVDDVVKESLLNITIFN</sequence>
<dbReference type="EMBL" id="AYYH01000028">
    <property type="protein sequence ID" value="KRN09322.1"/>
    <property type="molecule type" value="Genomic_DNA"/>
</dbReference>
<gene>
    <name evidence="1" type="ORF">FD00_GL001148</name>
</gene>
<name>A0A0R2E9S9_9LACO</name>
<dbReference type="PANTHER" id="PTHR30087">
    <property type="entry name" value="INNER MEMBRANE PROTEIN"/>
    <property type="match status" value="1"/>
</dbReference>
<proteinExistence type="predicted"/>
<keyword evidence="2" id="KW-1185">Reference proteome</keyword>
<dbReference type="PATRIC" id="fig|1046596.6.peg.1231"/>
<comment type="caution">
    <text evidence="1">The sequence shown here is derived from an EMBL/GenBank/DDBJ whole genome shotgun (WGS) entry which is preliminary data.</text>
</comment>
<accession>A0A0R2E9S9</accession>
<dbReference type="Pfam" id="PF04463">
    <property type="entry name" value="2-thiour_desulf"/>
    <property type="match status" value="1"/>
</dbReference>
<reference evidence="1 2" key="1">
    <citation type="journal article" date="2015" name="Genome Announc.">
        <title>Expanding the biotechnology potential of lactobacilli through comparative genomics of 213 strains and associated genera.</title>
        <authorList>
            <person name="Sun Z."/>
            <person name="Harris H.M."/>
            <person name="McCann A."/>
            <person name="Guo C."/>
            <person name="Argimon S."/>
            <person name="Zhang W."/>
            <person name="Yang X."/>
            <person name="Jeffery I.B."/>
            <person name="Cooney J.C."/>
            <person name="Kagawa T.F."/>
            <person name="Liu W."/>
            <person name="Song Y."/>
            <person name="Salvetti E."/>
            <person name="Wrobel A."/>
            <person name="Rasinkangas P."/>
            <person name="Parkhill J."/>
            <person name="Rea M.C."/>
            <person name="O'Sullivan O."/>
            <person name="Ritari J."/>
            <person name="Douillard F.P."/>
            <person name="Paul Ross R."/>
            <person name="Yang R."/>
            <person name="Briner A.E."/>
            <person name="Felis G.E."/>
            <person name="de Vos W.M."/>
            <person name="Barrangou R."/>
            <person name="Klaenhammer T.R."/>
            <person name="Caufield P.W."/>
            <person name="Cui Y."/>
            <person name="Zhang H."/>
            <person name="O'Toole P.W."/>
        </authorList>
    </citation>
    <scope>NUCLEOTIDE SEQUENCE [LARGE SCALE GENOMIC DNA]</scope>
    <source>
        <strain evidence="1 2">DSM 20444</strain>
    </source>
</reference>
<dbReference type="InterPro" id="IPR007553">
    <property type="entry name" value="2-thiour_desulf"/>
</dbReference>